<proteinExistence type="inferred from homology"/>
<accession>A0A2T3KV51</accession>
<dbReference type="Gene3D" id="3.40.50.1820">
    <property type="entry name" value="alpha/beta hydrolase"/>
    <property type="match status" value="1"/>
</dbReference>
<dbReference type="SUPFAM" id="SSF53474">
    <property type="entry name" value="alpha/beta-Hydrolases"/>
    <property type="match status" value="1"/>
</dbReference>
<evidence type="ECO:0000256" key="2">
    <source>
        <dbReference type="ARBA" id="ARBA00022801"/>
    </source>
</evidence>
<evidence type="ECO:0000313" key="4">
    <source>
        <dbReference type="EMBL" id="PSV10829.1"/>
    </source>
</evidence>
<name>A0A2T3KV51_PHOLD</name>
<reference evidence="4 5" key="1">
    <citation type="submission" date="2018-03" db="EMBL/GenBank/DDBJ databases">
        <title>Whole genome sequencing of Histamine producing bacteria.</title>
        <authorList>
            <person name="Butler K."/>
        </authorList>
    </citation>
    <scope>NUCLEOTIDE SEQUENCE [LARGE SCALE GENOMIC DNA]</scope>
    <source>
        <strain evidence="4 5">Res.4.1</strain>
    </source>
</reference>
<comment type="similarity">
    <text evidence="1">Belongs to the peptidase S33 family.</text>
</comment>
<dbReference type="InterPro" id="IPR051601">
    <property type="entry name" value="Serine_prot/Carboxylest_S33"/>
</dbReference>
<protein>
    <submittedName>
        <fullName evidence="4">Alpha/beta hydrolase</fullName>
    </submittedName>
</protein>
<comment type="caution">
    <text evidence="4">The sequence shown here is derived from an EMBL/GenBank/DDBJ whole genome shotgun (WGS) entry which is preliminary data.</text>
</comment>
<dbReference type="Proteomes" id="UP000240530">
    <property type="component" value="Unassembled WGS sequence"/>
</dbReference>
<evidence type="ECO:0000259" key="3">
    <source>
        <dbReference type="Pfam" id="PF00561"/>
    </source>
</evidence>
<dbReference type="EMBL" id="PYNS01000010">
    <property type="protein sequence ID" value="PSV10829.1"/>
    <property type="molecule type" value="Genomic_DNA"/>
</dbReference>
<dbReference type="RefSeq" id="WP_107185072.1">
    <property type="nucleotide sequence ID" value="NZ_JAWQGC010000002.1"/>
</dbReference>
<dbReference type="GO" id="GO:0006508">
    <property type="term" value="P:proteolysis"/>
    <property type="evidence" value="ECO:0007669"/>
    <property type="project" value="InterPro"/>
</dbReference>
<dbReference type="AlphaFoldDB" id="A0A2T3KV51"/>
<dbReference type="GO" id="GO:0008233">
    <property type="term" value="F:peptidase activity"/>
    <property type="evidence" value="ECO:0007669"/>
    <property type="project" value="InterPro"/>
</dbReference>
<dbReference type="InterPro" id="IPR002410">
    <property type="entry name" value="Peptidase_S33"/>
</dbReference>
<dbReference type="PRINTS" id="PR00793">
    <property type="entry name" value="PROAMNOPTASE"/>
</dbReference>
<feature type="domain" description="AB hydrolase-1" evidence="3">
    <location>
        <begin position="49"/>
        <end position="219"/>
    </location>
</feature>
<dbReference type="PANTHER" id="PTHR43248:SF2">
    <property type="entry name" value="PROLYL AMINOPEPTIDASE"/>
    <property type="match status" value="1"/>
</dbReference>
<gene>
    <name evidence="4" type="ORF">C0W93_11010</name>
</gene>
<evidence type="ECO:0000256" key="1">
    <source>
        <dbReference type="ARBA" id="ARBA00010088"/>
    </source>
</evidence>
<sequence length="425" mass="48094">MQDAFKCDGLLFKPHYFSVPLDYNNADGSNIDVFAREVTHQNNDNSNLPWLVYLQGGPGFPSPRPTGNAGWLKQALTKYRVLLLDQRGTGKSTPITHQTLAMKTPEQQAEYLSHFRADNIVRDAEFIREALGIKQWSILGQSFGGFCSLHYLSFYPQSLTRAYLTGGIPPITGHADEVYRATYQRVLGKNTKFFERFPAAQQQCIKIADHLLNNDVRLPNGQRFTVEQFQLWGINLGRSGGDLAMYYVLDEAFIEVNGQPQLSYSFLQQMLSEQSYQTNPIYAILHESIYCQHQASNWSAERVRNEYPVFNYAEGQPFMFTGEMVYSWMFEQLECLKPLKGAADILAAKTDWPALYDAEQLANNTVPVVAAVYVDDMYVEYDLSCQTLASMHSAKAWITNEYEHNGLGVAGEVILSKLMTLADQS</sequence>
<dbReference type="Pfam" id="PF00561">
    <property type="entry name" value="Abhydrolase_1"/>
    <property type="match status" value="1"/>
</dbReference>
<organism evidence="4 5">
    <name type="scientific">Photobacterium leiognathi subsp. mandapamensis</name>
    <name type="common">Photobacterium mandapamensis</name>
    <dbReference type="NCBI Taxonomy" id="48408"/>
    <lineage>
        <taxon>Bacteria</taxon>
        <taxon>Pseudomonadati</taxon>
        <taxon>Pseudomonadota</taxon>
        <taxon>Gammaproteobacteria</taxon>
        <taxon>Vibrionales</taxon>
        <taxon>Vibrionaceae</taxon>
        <taxon>Photobacterium</taxon>
    </lineage>
</organism>
<dbReference type="PANTHER" id="PTHR43248">
    <property type="entry name" value="2-SUCCINYL-6-HYDROXY-2,4-CYCLOHEXADIENE-1-CARBOXYLATE SYNTHASE"/>
    <property type="match status" value="1"/>
</dbReference>
<dbReference type="InterPro" id="IPR000073">
    <property type="entry name" value="AB_hydrolase_1"/>
</dbReference>
<keyword evidence="2 4" id="KW-0378">Hydrolase</keyword>
<evidence type="ECO:0000313" key="5">
    <source>
        <dbReference type="Proteomes" id="UP000240530"/>
    </source>
</evidence>
<dbReference type="InterPro" id="IPR029058">
    <property type="entry name" value="AB_hydrolase_fold"/>
</dbReference>